<evidence type="ECO:0000313" key="2">
    <source>
        <dbReference type="Proteomes" id="UP001148737"/>
    </source>
</evidence>
<dbReference type="Proteomes" id="UP001148737">
    <property type="component" value="Unassembled WGS sequence"/>
</dbReference>
<keyword evidence="2" id="KW-1185">Reference proteome</keyword>
<sequence>MEKLNAILQDAVPAGEDATGKVAGAAFIVTNKDEFLYSGAAGRNGLDAASPAFSADSFTWIASMSKVVTAVCLMQLVERDLVKLDDDLRPKFPEMQAVKVLRGFKDDGEPILEENTEPITLRMLMSHTSGYPYEFSNPRALQWSQREDRNGKFPSRSREAITTPLVYAPAEYWNYGTGVQKPSARPPDHASALLRKHGSSADLYRPGAAAAATRERMYQMLEAAASAEGLSMSPTSPTRNTINDTYNTHTTRARPIAVPRSRPRPDLDVEMLEASMPPPPVPTRSNGTTTSSTANHSTTTSTATSSTSATTSTIIPTTTIISSSLPLEALNDSSTPSGNSTTTSGNSYGLKRSASNSSQTVTIYECPTLEVDDQCGNDEDLSWLSNDQELEQMLAMSSSQRRPGARSSLAFRRSSEAAMQCSQVVRNVPRMRKRRDRKLDRRRLSSALSESTICLSSSPSPTATPAG</sequence>
<comment type="caution">
    <text evidence="1">The sequence shown here is derived from an EMBL/GenBank/DDBJ whole genome shotgun (WGS) entry which is preliminary data.</text>
</comment>
<organism evidence="1 2">
    <name type="scientific">Lecanicillium saksenae</name>
    <dbReference type="NCBI Taxonomy" id="468837"/>
    <lineage>
        <taxon>Eukaryota</taxon>
        <taxon>Fungi</taxon>
        <taxon>Dikarya</taxon>
        <taxon>Ascomycota</taxon>
        <taxon>Pezizomycotina</taxon>
        <taxon>Sordariomycetes</taxon>
        <taxon>Hypocreomycetidae</taxon>
        <taxon>Hypocreales</taxon>
        <taxon>Cordycipitaceae</taxon>
        <taxon>Lecanicillium</taxon>
    </lineage>
</organism>
<accession>A0ACC1R8P9</accession>
<name>A0ACC1R8P9_9HYPO</name>
<gene>
    <name evidence="1" type="ORF">NLG97_g630</name>
</gene>
<proteinExistence type="predicted"/>
<protein>
    <submittedName>
        <fullName evidence="1">Uncharacterized protein</fullName>
    </submittedName>
</protein>
<dbReference type="EMBL" id="JANAKD010000023">
    <property type="protein sequence ID" value="KAJ3499070.1"/>
    <property type="molecule type" value="Genomic_DNA"/>
</dbReference>
<evidence type="ECO:0000313" key="1">
    <source>
        <dbReference type="EMBL" id="KAJ3499070.1"/>
    </source>
</evidence>
<reference evidence="1" key="1">
    <citation type="submission" date="2022-07" db="EMBL/GenBank/DDBJ databases">
        <title>Genome Sequence of Lecanicillium saksenae.</title>
        <authorList>
            <person name="Buettner E."/>
        </authorList>
    </citation>
    <scope>NUCLEOTIDE SEQUENCE</scope>
    <source>
        <strain evidence="1">VT-O1</strain>
    </source>
</reference>